<gene>
    <name evidence="11" type="ORF">IT774_00250</name>
</gene>
<accession>A0A7S9DY58</accession>
<keyword evidence="4 10" id="KW-0808">Transferase</keyword>
<dbReference type="InterPro" id="IPR006001">
    <property type="entry name" value="Therm_gnt_kin"/>
</dbReference>
<dbReference type="GO" id="GO:0019521">
    <property type="term" value="P:D-gluconate metabolic process"/>
    <property type="evidence" value="ECO:0007669"/>
    <property type="project" value="UniProtKB-KW"/>
</dbReference>
<evidence type="ECO:0000256" key="6">
    <source>
        <dbReference type="ARBA" id="ARBA00022777"/>
    </source>
</evidence>
<dbReference type="GO" id="GO:0046316">
    <property type="term" value="F:gluconokinase activity"/>
    <property type="evidence" value="ECO:0007669"/>
    <property type="project" value="UniProtKB-EC"/>
</dbReference>
<comment type="similarity">
    <text evidence="2 10">Belongs to the gluconokinase GntK/GntV family.</text>
</comment>
<protein>
    <recommendedName>
        <fullName evidence="3 10">Gluconokinase</fullName>
        <ecNumber evidence="3 10">2.7.1.12</ecNumber>
    </recommendedName>
</protein>
<dbReference type="CDD" id="cd02021">
    <property type="entry name" value="GntK"/>
    <property type="match status" value="1"/>
</dbReference>
<dbReference type="NCBIfam" id="TIGR01313">
    <property type="entry name" value="therm_gnt_kin"/>
    <property type="match status" value="1"/>
</dbReference>
<evidence type="ECO:0000256" key="8">
    <source>
        <dbReference type="ARBA" id="ARBA00023064"/>
    </source>
</evidence>
<evidence type="ECO:0000313" key="12">
    <source>
        <dbReference type="Proteomes" id="UP000595095"/>
    </source>
</evidence>
<dbReference type="Pfam" id="PF13671">
    <property type="entry name" value="AAA_33"/>
    <property type="match status" value="1"/>
</dbReference>
<dbReference type="AlphaFoldDB" id="A0A7S9DY58"/>
<evidence type="ECO:0000256" key="5">
    <source>
        <dbReference type="ARBA" id="ARBA00022741"/>
    </source>
</evidence>
<dbReference type="SUPFAM" id="SSF52540">
    <property type="entry name" value="P-loop containing nucleoside triphosphate hydrolases"/>
    <property type="match status" value="1"/>
</dbReference>
<evidence type="ECO:0000256" key="2">
    <source>
        <dbReference type="ARBA" id="ARBA00008420"/>
    </source>
</evidence>
<evidence type="ECO:0000256" key="1">
    <source>
        <dbReference type="ARBA" id="ARBA00004761"/>
    </source>
</evidence>
<keyword evidence="5 10" id="KW-0547">Nucleotide-binding</keyword>
<evidence type="ECO:0000256" key="9">
    <source>
        <dbReference type="ARBA" id="ARBA00048090"/>
    </source>
</evidence>
<evidence type="ECO:0000256" key="7">
    <source>
        <dbReference type="ARBA" id="ARBA00022840"/>
    </source>
</evidence>
<evidence type="ECO:0000256" key="3">
    <source>
        <dbReference type="ARBA" id="ARBA00012054"/>
    </source>
</evidence>
<organism evidence="11 12">
    <name type="scientific">Salinimonas marina</name>
    <dbReference type="NCBI Taxonomy" id="2785918"/>
    <lineage>
        <taxon>Bacteria</taxon>
        <taxon>Pseudomonadati</taxon>
        <taxon>Pseudomonadota</taxon>
        <taxon>Gammaproteobacteria</taxon>
        <taxon>Alteromonadales</taxon>
        <taxon>Alteromonadaceae</taxon>
        <taxon>Alteromonas/Salinimonas group</taxon>
        <taxon>Salinimonas</taxon>
    </lineage>
</organism>
<evidence type="ECO:0000256" key="10">
    <source>
        <dbReference type="RuleBase" id="RU363066"/>
    </source>
</evidence>
<reference evidence="11 12" key="1">
    <citation type="submission" date="2020-11" db="EMBL/GenBank/DDBJ databases">
        <title>Complete genome sequence for Salinimonas sp. strain G2-b.</title>
        <authorList>
            <person name="Park S.-J."/>
        </authorList>
    </citation>
    <scope>NUCLEOTIDE SEQUENCE [LARGE SCALE GENOMIC DNA]</scope>
    <source>
        <strain evidence="11 12">G2-b</strain>
    </source>
</reference>
<name>A0A7S9DY58_9ALTE</name>
<comment type="pathway">
    <text evidence="1">Carbohydrate acid metabolism.</text>
</comment>
<dbReference type="GO" id="GO:0005737">
    <property type="term" value="C:cytoplasm"/>
    <property type="evidence" value="ECO:0007669"/>
    <property type="project" value="TreeGrafter"/>
</dbReference>
<dbReference type="KEGG" id="smaa:IT774_00250"/>
<comment type="catalytic activity">
    <reaction evidence="9 10">
        <text>D-gluconate + ATP = 6-phospho-D-gluconate + ADP + H(+)</text>
        <dbReference type="Rhea" id="RHEA:19433"/>
        <dbReference type="ChEBI" id="CHEBI:15378"/>
        <dbReference type="ChEBI" id="CHEBI:18391"/>
        <dbReference type="ChEBI" id="CHEBI:30616"/>
        <dbReference type="ChEBI" id="CHEBI:58759"/>
        <dbReference type="ChEBI" id="CHEBI:456216"/>
        <dbReference type="EC" id="2.7.1.12"/>
    </reaction>
</comment>
<evidence type="ECO:0000313" key="11">
    <source>
        <dbReference type="EMBL" id="QPG05763.1"/>
    </source>
</evidence>
<dbReference type="FunFam" id="3.40.50.300:FF:000522">
    <property type="entry name" value="Gluconokinase"/>
    <property type="match status" value="1"/>
</dbReference>
<dbReference type="PANTHER" id="PTHR43442:SF3">
    <property type="entry name" value="GLUCONOKINASE-RELATED"/>
    <property type="match status" value="1"/>
</dbReference>
<keyword evidence="6 10" id="KW-0418">Kinase</keyword>
<dbReference type="EC" id="2.7.1.12" evidence="3 10"/>
<dbReference type="GO" id="GO:0005524">
    <property type="term" value="F:ATP binding"/>
    <property type="evidence" value="ECO:0007669"/>
    <property type="project" value="UniProtKB-KW"/>
</dbReference>
<dbReference type="Gene3D" id="3.40.50.300">
    <property type="entry name" value="P-loop containing nucleotide triphosphate hydrolases"/>
    <property type="match status" value="1"/>
</dbReference>
<evidence type="ECO:0000256" key="4">
    <source>
        <dbReference type="ARBA" id="ARBA00022679"/>
    </source>
</evidence>
<dbReference type="PANTHER" id="PTHR43442">
    <property type="entry name" value="GLUCONOKINASE-RELATED"/>
    <property type="match status" value="1"/>
</dbReference>
<keyword evidence="12" id="KW-1185">Reference proteome</keyword>
<dbReference type="RefSeq" id="WP_195810846.1">
    <property type="nucleotide sequence ID" value="NZ_CP064795.1"/>
</dbReference>
<dbReference type="EMBL" id="CP064795">
    <property type="protein sequence ID" value="QPG05763.1"/>
    <property type="molecule type" value="Genomic_DNA"/>
</dbReference>
<dbReference type="InterPro" id="IPR027417">
    <property type="entry name" value="P-loop_NTPase"/>
</dbReference>
<keyword evidence="7 10" id="KW-0067">ATP-binding</keyword>
<proteinExistence type="inferred from homology"/>
<dbReference type="Proteomes" id="UP000595095">
    <property type="component" value="Chromosome"/>
</dbReference>
<sequence length="169" mass="18821">MSKRCFVVMGVSGSGKTTVAQALANRLDAKFIDGDDLHPRANIQKMQQGMPLDDDDRAPWLTRINDAVFSFASKQEAGVVVCSALKRRYRDAIRKDNPQVHFVYLKGEQRLIAKRMAQRSGHFMQPVMLSSQFAALEEPDATEKDVTACDVAATVAVIVDQLMQQFYPA</sequence>
<keyword evidence="8" id="KW-0311">Gluconate utilization</keyword>